<dbReference type="AlphaFoldDB" id="A0AAE3TAR7"/>
<evidence type="ECO:0000259" key="9">
    <source>
        <dbReference type="Pfam" id="PF12704"/>
    </source>
</evidence>
<evidence type="ECO:0000256" key="5">
    <source>
        <dbReference type="ARBA" id="ARBA00022989"/>
    </source>
</evidence>
<evidence type="ECO:0000256" key="2">
    <source>
        <dbReference type="ARBA" id="ARBA00005236"/>
    </source>
</evidence>
<dbReference type="Pfam" id="PF12704">
    <property type="entry name" value="MacB_PCD"/>
    <property type="match status" value="1"/>
</dbReference>
<feature type="transmembrane region" description="Helical" evidence="7">
    <location>
        <begin position="370"/>
        <end position="392"/>
    </location>
</feature>
<name>A0AAE3TAR7_9BACT</name>
<evidence type="ECO:0000313" key="11">
    <source>
        <dbReference type="Proteomes" id="UP001221302"/>
    </source>
</evidence>
<dbReference type="GO" id="GO:0098797">
    <property type="term" value="C:plasma membrane protein complex"/>
    <property type="evidence" value="ECO:0007669"/>
    <property type="project" value="TreeGrafter"/>
</dbReference>
<dbReference type="Pfam" id="PF02687">
    <property type="entry name" value="FtsX"/>
    <property type="match status" value="1"/>
</dbReference>
<comment type="subcellular location">
    <subcellularLocation>
        <location evidence="1">Cell membrane</location>
        <topology evidence="1">Multi-pass membrane protein</topology>
    </subcellularLocation>
</comment>
<evidence type="ECO:0000313" key="10">
    <source>
        <dbReference type="EMBL" id="MDF1610528.1"/>
    </source>
</evidence>
<dbReference type="InterPro" id="IPR051447">
    <property type="entry name" value="Lipoprotein-release_system"/>
</dbReference>
<evidence type="ECO:0000256" key="3">
    <source>
        <dbReference type="ARBA" id="ARBA00022475"/>
    </source>
</evidence>
<dbReference type="PANTHER" id="PTHR30489">
    <property type="entry name" value="LIPOPROTEIN-RELEASING SYSTEM TRANSMEMBRANE PROTEIN LOLE"/>
    <property type="match status" value="1"/>
</dbReference>
<feature type="domain" description="MacB-like periplasmic core" evidence="9">
    <location>
        <begin position="25"/>
        <end position="223"/>
    </location>
</feature>
<evidence type="ECO:0000259" key="8">
    <source>
        <dbReference type="Pfam" id="PF02687"/>
    </source>
</evidence>
<dbReference type="InterPro" id="IPR003838">
    <property type="entry name" value="ABC3_permease_C"/>
</dbReference>
<evidence type="ECO:0000256" key="7">
    <source>
        <dbReference type="SAM" id="Phobius"/>
    </source>
</evidence>
<reference evidence="10" key="1">
    <citation type="submission" date="2023-03" db="EMBL/GenBank/DDBJ databases">
        <title>Stygiobacter electus gen. nov., sp. nov., facultatively anaerobic thermotolerant bacterium of the class Ignavibacteria from a well of Yessentuki mineral water deposit.</title>
        <authorList>
            <person name="Podosokorskaya O.A."/>
            <person name="Elcheninov A.G."/>
            <person name="Petrova N.F."/>
            <person name="Zavarzina D.G."/>
            <person name="Kublanov I.V."/>
            <person name="Merkel A.Y."/>
        </authorList>
    </citation>
    <scope>NUCLEOTIDE SEQUENCE</scope>
    <source>
        <strain evidence="10">09-Me</strain>
    </source>
</reference>
<evidence type="ECO:0000256" key="4">
    <source>
        <dbReference type="ARBA" id="ARBA00022692"/>
    </source>
</evidence>
<feature type="transmembrane region" description="Helical" evidence="7">
    <location>
        <begin position="315"/>
        <end position="342"/>
    </location>
</feature>
<protein>
    <submittedName>
        <fullName evidence="10">ABC transporter permease</fullName>
    </submittedName>
</protein>
<dbReference type="PANTHER" id="PTHR30489:SF0">
    <property type="entry name" value="LIPOPROTEIN-RELEASING SYSTEM TRANSMEMBRANE PROTEIN LOLE"/>
    <property type="match status" value="1"/>
</dbReference>
<keyword evidence="5 7" id="KW-1133">Transmembrane helix</keyword>
<gene>
    <name evidence="10" type="ORF">P0M35_00015</name>
</gene>
<dbReference type="InterPro" id="IPR025857">
    <property type="entry name" value="MacB_PCD"/>
</dbReference>
<organism evidence="10 11">
    <name type="scientific">Stygiobacter electus</name>
    <dbReference type="NCBI Taxonomy" id="3032292"/>
    <lineage>
        <taxon>Bacteria</taxon>
        <taxon>Pseudomonadati</taxon>
        <taxon>Ignavibacteriota</taxon>
        <taxon>Ignavibacteria</taxon>
        <taxon>Ignavibacteriales</taxon>
        <taxon>Melioribacteraceae</taxon>
        <taxon>Stygiobacter</taxon>
    </lineage>
</organism>
<accession>A0AAE3TAR7</accession>
<evidence type="ECO:0000256" key="1">
    <source>
        <dbReference type="ARBA" id="ARBA00004651"/>
    </source>
</evidence>
<dbReference type="GO" id="GO:0044874">
    <property type="term" value="P:lipoprotein localization to outer membrane"/>
    <property type="evidence" value="ECO:0007669"/>
    <property type="project" value="TreeGrafter"/>
</dbReference>
<keyword evidence="6 7" id="KW-0472">Membrane</keyword>
<keyword evidence="11" id="KW-1185">Reference proteome</keyword>
<feature type="transmembrane region" description="Helical" evidence="7">
    <location>
        <begin position="272"/>
        <end position="294"/>
    </location>
</feature>
<comment type="caution">
    <text evidence="10">The sequence shown here is derived from an EMBL/GenBank/DDBJ whole genome shotgun (WGS) entry which is preliminary data.</text>
</comment>
<keyword evidence="4 7" id="KW-0812">Transmembrane</keyword>
<dbReference type="RefSeq" id="WP_321534293.1">
    <property type="nucleotide sequence ID" value="NZ_JARGDL010000001.1"/>
</dbReference>
<keyword evidence="3" id="KW-1003">Cell membrane</keyword>
<evidence type="ECO:0000256" key="6">
    <source>
        <dbReference type="ARBA" id="ARBA00023136"/>
    </source>
</evidence>
<comment type="similarity">
    <text evidence="2">Belongs to the ABC-4 integral membrane protein family. LolC/E subfamily.</text>
</comment>
<sequence length="404" mass="45826">MRLSFFISNRFTKSQKKSKLISSVSTITISGIALGLIVVLLALSILDGFEKVISEKISTFNSQIKVTGFGNRNLENPDFVSLKIKNEFKDKIKFVDPFTFKLAILKSKKFTDGVNLTGITETYFNRSLKKYLINSIKHYDDEKGIYVGKILSQKLKIKVGDKVTIFSLRNNQPPTLENPPAIEQFIVCGIYETGIAEYDDGNAFIEFSLSQKLFGMENQFSGFNIEIKNTDPNVFTNILQDYLGYPFYVRTIYQIHQNIFTWIELQKKPIPIILSLIIIVALFNIVGTLLMIVLDKTNQIGILRSIGLSKKNIIAIFLFNSNFFIYRGLIFGNLIALILSLLQKYFHIISLPSKVYFVTSVPIHINLLNYLFVSLITIIVAYLSALVPSFVATKIKPITALKFD</sequence>
<dbReference type="EMBL" id="JARGDL010000001">
    <property type="protein sequence ID" value="MDF1610528.1"/>
    <property type="molecule type" value="Genomic_DNA"/>
</dbReference>
<dbReference type="Proteomes" id="UP001221302">
    <property type="component" value="Unassembled WGS sequence"/>
</dbReference>
<proteinExistence type="inferred from homology"/>
<feature type="transmembrane region" description="Helical" evidence="7">
    <location>
        <begin position="20"/>
        <end position="46"/>
    </location>
</feature>
<feature type="domain" description="ABC3 transporter permease C-terminal" evidence="8">
    <location>
        <begin position="272"/>
        <end position="397"/>
    </location>
</feature>